<evidence type="ECO:0000256" key="2">
    <source>
        <dbReference type="SAM" id="Phobius"/>
    </source>
</evidence>
<dbReference type="OrthoDB" id="205559at2157"/>
<dbReference type="EMBL" id="FNLC01000005">
    <property type="protein sequence ID" value="SDR38549.1"/>
    <property type="molecule type" value="Genomic_DNA"/>
</dbReference>
<dbReference type="InterPro" id="IPR013783">
    <property type="entry name" value="Ig-like_fold"/>
</dbReference>
<dbReference type="Gene3D" id="2.60.40.10">
    <property type="entry name" value="Immunoglobulins"/>
    <property type="match status" value="1"/>
</dbReference>
<feature type="transmembrane region" description="Helical" evidence="2">
    <location>
        <begin position="31"/>
        <end position="53"/>
    </location>
</feature>
<feature type="compositionally biased region" description="Polar residues" evidence="1">
    <location>
        <begin position="66"/>
        <end position="76"/>
    </location>
</feature>
<reference evidence="4" key="1">
    <citation type="submission" date="2016-10" db="EMBL/GenBank/DDBJ databases">
        <authorList>
            <person name="Varghese N."/>
            <person name="Submissions S."/>
        </authorList>
    </citation>
    <scope>NUCLEOTIDE SEQUENCE [LARGE SCALE GENOMIC DNA]</scope>
    <source>
        <strain evidence="4">DSM 24767</strain>
    </source>
</reference>
<keyword evidence="2" id="KW-0812">Transmembrane</keyword>
<keyword evidence="2" id="KW-0472">Membrane</keyword>
<evidence type="ECO:0000256" key="1">
    <source>
        <dbReference type="SAM" id="MobiDB-lite"/>
    </source>
</evidence>
<sequence length="868" mass="92793">MNVNLLTKPLSSLRTLAARIVSCSPTQKAKLVLAVAFSIFLVLMVAGSLVFVVGSAGTVDDVPETATPSLETSSIDDSNHAPVLSDPPNVNKPDDEKRIVVRFEDDYVVSGEIVDDDDLPPDPEVTAGGEYLVIDNHEEHDRRVVQTMDDGEVATTDDGRPIHVSSGDDPNLVVFERDSHGSITGTESLEVNREDGTVWTENDHSLDVNGAPVEYEGYDSYDLTLEILEANDPDEGETLTVETEIENHDWGHAHDTEAVIRLLERNGELASSNETIDIDGDESITHTFDLETRATHYIANEFEIDVADGEAVESQDVNIEAAGAAVSITETTSPTIQGDELEVTAQVHRYGDVPEGAVSYPVSFYVDGSEVGTEIVGLSAGETRELTYTYETDDNDVPEVDVRVASDTDSSTDQVDVISREEYEDNIQASITDTNIDELGSSGTLEVDASFGYDGELPAGETTFPANLTVDGTFEDHRYVTLEDGTDTQETFSYDRDATDPPITDVTVETPGEDATVTFDRDTDIAFADVTDPAARHEPLDTTVVVTDNGESPGQDTLTIEIENSFAVESNGTETREIQIEPGESVSEDVTFDLTGNAPPQLELRASTSEASTATTVEVRDNEAQFDITDASLEGAEDPESGVDVVSTVRNMGGVTGTQEVSLEFDGETIHSEEVTLEPDEEATVTSEAPASEEDGVTHSYGASTDDDSAASTATTGATGDTLGLPNVPGGATVAVLVASLLGLLLAGAGVIKYRNDPAAVRARVRQLQNAAIGAIPGIGSGAVIVQNDLPRESLVRIRVRAGNDVVFLEDFQLGESERRTFNTLPDADRFEVGAGVDDITSHEETFGGETDQVGVILRPEGITIREL</sequence>
<dbReference type="Proteomes" id="UP000198848">
    <property type="component" value="Unassembled WGS sequence"/>
</dbReference>
<proteinExistence type="predicted"/>
<feature type="region of interest" description="Disordered" evidence="1">
    <location>
        <begin position="61"/>
        <end position="94"/>
    </location>
</feature>
<keyword evidence="2" id="KW-1133">Transmembrane helix</keyword>
<accession>A0A1H1ILU1</accession>
<organism evidence="3 4">
    <name type="scientific">Natronobacterium texcoconense</name>
    <dbReference type="NCBI Taxonomy" id="1095778"/>
    <lineage>
        <taxon>Archaea</taxon>
        <taxon>Methanobacteriati</taxon>
        <taxon>Methanobacteriota</taxon>
        <taxon>Stenosarchaea group</taxon>
        <taxon>Halobacteria</taxon>
        <taxon>Halobacteriales</taxon>
        <taxon>Natrialbaceae</taxon>
        <taxon>Natronobacterium</taxon>
    </lineage>
</organism>
<evidence type="ECO:0000313" key="4">
    <source>
        <dbReference type="Proteomes" id="UP000198848"/>
    </source>
</evidence>
<gene>
    <name evidence="3" type="ORF">SAMN04489842_3605</name>
</gene>
<feature type="region of interest" description="Disordered" evidence="1">
    <location>
        <begin position="677"/>
        <end position="715"/>
    </location>
</feature>
<dbReference type="AlphaFoldDB" id="A0A1H1ILU1"/>
<protein>
    <submittedName>
        <fullName evidence="3">CARDB protein</fullName>
    </submittedName>
</protein>
<evidence type="ECO:0000313" key="3">
    <source>
        <dbReference type="EMBL" id="SDR38549.1"/>
    </source>
</evidence>
<keyword evidence="4" id="KW-1185">Reference proteome</keyword>
<feature type="transmembrane region" description="Helical" evidence="2">
    <location>
        <begin position="732"/>
        <end position="752"/>
    </location>
</feature>
<name>A0A1H1ILU1_NATTX</name>